<dbReference type="HAMAP" id="MF_00075">
    <property type="entry name" value="IF_1"/>
    <property type="match status" value="1"/>
</dbReference>
<comment type="subcellular location">
    <subcellularLocation>
        <location evidence="4">Cytoplasm</location>
    </subcellularLocation>
</comment>
<protein>
    <recommendedName>
        <fullName evidence="4 5">Translation initiation factor IF-1</fullName>
    </recommendedName>
</protein>
<dbReference type="GO" id="GO:0019843">
    <property type="term" value="F:rRNA binding"/>
    <property type="evidence" value="ECO:0007669"/>
    <property type="project" value="UniProtKB-UniRule"/>
</dbReference>
<dbReference type="AlphaFoldDB" id="A0A2H0YQ75"/>
<evidence type="ECO:0000256" key="1">
    <source>
        <dbReference type="ARBA" id="ARBA00010939"/>
    </source>
</evidence>
<keyword evidence="4" id="KW-0694">RNA-binding</keyword>
<dbReference type="Proteomes" id="UP000236845">
    <property type="component" value="Unassembled WGS sequence"/>
</dbReference>
<dbReference type="GO" id="GO:0003743">
    <property type="term" value="F:translation initiation factor activity"/>
    <property type="evidence" value="ECO:0007669"/>
    <property type="project" value="UniProtKB-UniRule"/>
</dbReference>
<evidence type="ECO:0000256" key="5">
    <source>
        <dbReference type="NCBIfam" id="TIGR00008"/>
    </source>
</evidence>
<evidence type="ECO:0000259" key="6">
    <source>
        <dbReference type="PROSITE" id="PS50832"/>
    </source>
</evidence>
<dbReference type="InterPro" id="IPR006196">
    <property type="entry name" value="RNA-binding_domain_S1_IF1"/>
</dbReference>
<evidence type="ECO:0000313" key="8">
    <source>
        <dbReference type="Proteomes" id="UP000236845"/>
    </source>
</evidence>
<evidence type="ECO:0000313" key="7">
    <source>
        <dbReference type="EMBL" id="PIS40419.1"/>
    </source>
</evidence>
<dbReference type="PANTHER" id="PTHR33370:SF1">
    <property type="entry name" value="TRANSLATION INITIATION FACTOR IF-1, CHLOROPLASTIC"/>
    <property type="match status" value="1"/>
</dbReference>
<name>A0A2H0YQ75_9BACT</name>
<comment type="function">
    <text evidence="4">One of the essential components for the initiation of protein synthesis. Stabilizes the binding of IF-2 and IF-3 on the 30S subunit to which N-formylmethionyl-tRNA(fMet) subsequently binds. Helps modulate mRNA selection, yielding the 30S pre-initiation complex (PIC). Upon addition of the 50S ribosomal subunit IF-1, IF-2 and IF-3 are released leaving the mature 70S translation initiation complex.</text>
</comment>
<keyword evidence="2 4" id="KW-0396">Initiation factor</keyword>
<dbReference type="PROSITE" id="PS50832">
    <property type="entry name" value="S1_IF1_TYPE"/>
    <property type="match status" value="1"/>
</dbReference>
<sequence>MQRNRHPAPKPEARGVNKKGFIEVEGVVEELLPSATFRVKLSNSHLVLAHLSGRMRMNKIKILPGDTVILEMTPYDLNKGRITFRK</sequence>
<dbReference type="SUPFAM" id="SSF50249">
    <property type="entry name" value="Nucleic acid-binding proteins"/>
    <property type="match status" value="1"/>
</dbReference>
<organism evidence="7 8">
    <name type="scientific">Candidatus Kerfeldbacteria bacterium CG08_land_8_20_14_0_20_43_14</name>
    <dbReference type="NCBI Taxonomy" id="2014246"/>
    <lineage>
        <taxon>Bacteria</taxon>
        <taxon>Candidatus Kerfeldiibacteriota</taxon>
    </lineage>
</organism>
<feature type="domain" description="S1-like" evidence="6">
    <location>
        <begin position="12"/>
        <end position="86"/>
    </location>
</feature>
<dbReference type="Pfam" id="PF01176">
    <property type="entry name" value="eIF-1a"/>
    <property type="match status" value="1"/>
</dbReference>
<dbReference type="PANTHER" id="PTHR33370">
    <property type="entry name" value="TRANSLATION INITIATION FACTOR IF-1, CHLOROPLASTIC"/>
    <property type="match status" value="1"/>
</dbReference>
<proteinExistence type="inferred from homology"/>
<dbReference type="Gene3D" id="2.40.50.140">
    <property type="entry name" value="Nucleic acid-binding proteins"/>
    <property type="match status" value="1"/>
</dbReference>
<keyword evidence="3 4" id="KW-0648">Protein biosynthesis</keyword>
<comment type="subunit">
    <text evidence="4">Component of the 30S ribosomal translation pre-initiation complex which assembles on the 30S ribosome in the order IF-2 and IF-3, IF-1 and N-formylmethionyl-tRNA(fMet); mRNA recruitment can occur at any time during PIC assembly.</text>
</comment>
<reference evidence="8" key="1">
    <citation type="submission" date="2017-09" db="EMBL/GenBank/DDBJ databases">
        <title>Depth-based differentiation of microbial function through sediment-hosted aquifers and enrichment of novel symbionts in the deep terrestrial subsurface.</title>
        <authorList>
            <person name="Probst A.J."/>
            <person name="Ladd B."/>
            <person name="Jarett J.K."/>
            <person name="Geller-Mcgrath D.E."/>
            <person name="Sieber C.M.K."/>
            <person name="Emerson J.B."/>
            <person name="Anantharaman K."/>
            <person name="Thomas B.C."/>
            <person name="Malmstrom R."/>
            <person name="Stieglmeier M."/>
            <person name="Klingl A."/>
            <person name="Woyke T."/>
            <person name="Ryan C.M."/>
            <person name="Banfield J.F."/>
        </authorList>
    </citation>
    <scope>NUCLEOTIDE SEQUENCE [LARGE SCALE GENOMIC DNA]</scope>
</reference>
<accession>A0A2H0YQ75</accession>
<keyword evidence="4" id="KW-0699">rRNA-binding</keyword>
<evidence type="ECO:0000256" key="2">
    <source>
        <dbReference type="ARBA" id="ARBA00022540"/>
    </source>
</evidence>
<comment type="caution">
    <text evidence="7">The sequence shown here is derived from an EMBL/GenBank/DDBJ whole genome shotgun (WGS) entry which is preliminary data.</text>
</comment>
<comment type="similarity">
    <text evidence="1 4">Belongs to the IF-1 family.</text>
</comment>
<dbReference type="InterPro" id="IPR012340">
    <property type="entry name" value="NA-bd_OB-fold"/>
</dbReference>
<dbReference type="CDD" id="cd04451">
    <property type="entry name" value="S1_IF1"/>
    <property type="match status" value="1"/>
</dbReference>
<dbReference type="FunFam" id="2.40.50.140:FF:000002">
    <property type="entry name" value="Translation initiation factor IF-1"/>
    <property type="match status" value="1"/>
</dbReference>
<evidence type="ECO:0000256" key="4">
    <source>
        <dbReference type="HAMAP-Rule" id="MF_00075"/>
    </source>
</evidence>
<dbReference type="GO" id="GO:0005829">
    <property type="term" value="C:cytosol"/>
    <property type="evidence" value="ECO:0007669"/>
    <property type="project" value="TreeGrafter"/>
</dbReference>
<dbReference type="EMBL" id="PEXW01000071">
    <property type="protein sequence ID" value="PIS40419.1"/>
    <property type="molecule type" value="Genomic_DNA"/>
</dbReference>
<dbReference type="InterPro" id="IPR004368">
    <property type="entry name" value="TIF_IF1"/>
</dbReference>
<gene>
    <name evidence="4" type="primary">infA</name>
    <name evidence="7" type="ORF">COT26_03425</name>
</gene>
<dbReference type="GO" id="GO:0043022">
    <property type="term" value="F:ribosome binding"/>
    <property type="evidence" value="ECO:0007669"/>
    <property type="project" value="UniProtKB-UniRule"/>
</dbReference>
<evidence type="ECO:0000256" key="3">
    <source>
        <dbReference type="ARBA" id="ARBA00022917"/>
    </source>
</evidence>
<keyword evidence="4" id="KW-0963">Cytoplasm</keyword>
<dbReference type="NCBIfam" id="TIGR00008">
    <property type="entry name" value="infA"/>
    <property type="match status" value="1"/>
</dbReference>